<dbReference type="GO" id="GO:0005576">
    <property type="term" value="C:extracellular region"/>
    <property type="evidence" value="ECO:0007669"/>
    <property type="project" value="UniProtKB-SubCell"/>
</dbReference>
<dbReference type="AlphaFoldDB" id="A0A222VXF5"/>
<dbReference type="GO" id="GO:0016998">
    <property type="term" value="P:cell wall macromolecule catabolic process"/>
    <property type="evidence" value="ECO:0007669"/>
    <property type="project" value="InterPro"/>
</dbReference>
<keyword evidence="6" id="KW-0929">Antimicrobial</keyword>
<dbReference type="PROSITE" id="PS51904">
    <property type="entry name" value="GLYCOSYL_HYDROL_F25_2"/>
    <property type="match status" value="1"/>
</dbReference>
<dbReference type="PANTHER" id="PTHR34135">
    <property type="entry name" value="LYSOZYME"/>
    <property type="match status" value="1"/>
</dbReference>
<evidence type="ECO:0000256" key="11">
    <source>
        <dbReference type="ARBA" id="ARBA00055588"/>
    </source>
</evidence>
<feature type="compositionally biased region" description="Polar residues" evidence="12">
    <location>
        <begin position="253"/>
        <end position="264"/>
    </location>
</feature>
<dbReference type="STRING" id="530584.SAMN05421630_106177"/>
<dbReference type="RefSeq" id="WP_091805812.1">
    <property type="nucleotide sequence ID" value="NZ_CP016353.1"/>
</dbReference>
<feature type="chain" id="PRO_5043388641" description="lysozyme" evidence="13">
    <location>
        <begin position="29"/>
        <end position="270"/>
    </location>
</feature>
<dbReference type="EMBL" id="FMZE01000006">
    <property type="protein sequence ID" value="SDD15850.1"/>
    <property type="molecule type" value="Genomic_DNA"/>
</dbReference>
<evidence type="ECO:0000256" key="6">
    <source>
        <dbReference type="ARBA" id="ARBA00022529"/>
    </source>
</evidence>
<dbReference type="InterPro" id="IPR002053">
    <property type="entry name" value="Glyco_hydro_25"/>
</dbReference>
<gene>
    <name evidence="14" type="ORF">SAMN05421630_106177</name>
</gene>
<dbReference type="InterPro" id="IPR018077">
    <property type="entry name" value="Glyco_hydro_fam25_subgr"/>
</dbReference>
<keyword evidence="15" id="KW-1185">Reference proteome</keyword>
<organism evidence="14 15">
    <name type="scientific">Prauserella marina</name>
    <dbReference type="NCBI Taxonomy" id="530584"/>
    <lineage>
        <taxon>Bacteria</taxon>
        <taxon>Bacillati</taxon>
        <taxon>Actinomycetota</taxon>
        <taxon>Actinomycetes</taxon>
        <taxon>Pseudonocardiales</taxon>
        <taxon>Pseudonocardiaceae</taxon>
        <taxon>Prauserella</taxon>
    </lineage>
</organism>
<comment type="subcellular location">
    <subcellularLocation>
        <location evidence="2">Secreted</location>
    </subcellularLocation>
</comment>
<evidence type="ECO:0000256" key="3">
    <source>
        <dbReference type="ARBA" id="ARBA00010646"/>
    </source>
</evidence>
<evidence type="ECO:0000313" key="15">
    <source>
        <dbReference type="Proteomes" id="UP000199494"/>
    </source>
</evidence>
<evidence type="ECO:0000256" key="10">
    <source>
        <dbReference type="ARBA" id="ARBA00023295"/>
    </source>
</evidence>
<evidence type="ECO:0000256" key="8">
    <source>
        <dbReference type="ARBA" id="ARBA00022801"/>
    </source>
</evidence>
<reference evidence="14 15" key="1">
    <citation type="submission" date="2016-10" db="EMBL/GenBank/DDBJ databases">
        <authorList>
            <person name="de Groot N.N."/>
        </authorList>
    </citation>
    <scope>NUCLEOTIDE SEQUENCE [LARGE SCALE GENOMIC DNA]</scope>
    <source>
        <strain evidence="14 15">CGMCC 4.5506</strain>
    </source>
</reference>
<keyword evidence="5" id="KW-0964">Secreted</keyword>
<feature type="signal peptide" evidence="13">
    <location>
        <begin position="1"/>
        <end position="28"/>
    </location>
</feature>
<dbReference type="PANTHER" id="PTHR34135:SF2">
    <property type="entry name" value="LYSOZYME"/>
    <property type="match status" value="1"/>
</dbReference>
<dbReference type="EC" id="3.2.1.17" evidence="4"/>
<evidence type="ECO:0000256" key="13">
    <source>
        <dbReference type="SAM" id="SignalP"/>
    </source>
</evidence>
<dbReference type="GO" id="GO:0042742">
    <property type="term" value="P:defense response to bacterium"/>
    <property type="evidence" value="ECO:0007669"/>
    <property type="project" value="UniProtKB-KW"/>
</dbReference>
<dbReference type="InterPro" id="IPR017853">
    <property type="entry name" value="GH"/>
</dbReference>
<evidence type="ECO:0000256" key="1">
    <source>
        <dbReference type="ARBA" id="ARBA00000632"/>
    </source>
</evidence>
<dbReference type="CDD" id="cd06412">
    <property type="entry name" value="GH25_CH-type"/>
    <property type="match status" value="1"/>
</dbReference>
<evidence type="ECO:0000256" key="7">
    <source>
        <dbReference type="ARBA" id="ARBA00022638"/>
    </source>
</evidence>
<dbReference type="SUPFAM" id="SSF51445">
    <property type="entry name" value="(Trans)glycosidases"/>
    <property type="match status" value="1"/>
</dbReference>
<dbReference type="Gene3D" id="3.20.20.80">
    <property type="entry name" value="Glycosidases"/>
    <property type="match status" value="1"/>
</dbReference>
<dbReference type="Pfam" id="PF01183">
    <property type="entry name" value="Glyco_hydro_25"/>
    <property type="match status" value="1"/>
</dbReference>
<protein>
    <recommendedName>
        <fullName evidence="4">lysozyme</fullName>
        <ecNumber evidence="4">3.2.1.17</ecNumber>
    </recommendedName>
</protein>
<evidence type="ECO:0000256" key="5">
    <source>
        <dbReference type="ARBA" id="ARBA00022525"/>
    </source>
</evidence>
<evidence type="ECO:0000256" key="9">
    <source>
        <dbReference type="ARBA" id="ARBA00023157"/>
    </source>
</evidence>
<comment type="function">
    <text evidence="11">This enzyme has both lysozyme (acetylmuramidase) and diacetylmuramidase activities.</text>
</comment>
<proteinExistence type="inferred from homology"/>
<dbReference type="GO" id="GO:0003796">
    <property type="term" value="F:lysozyme activity"/>
    <property type="evidence" value="ECO:0007669"/>
    <property type="project" value="UniProtKB-EC"/>
</dbReference>
<keyword evidence="13" id="KW-0732">Signal</keyword>
<dbReference type="SMART" id="SM00641">
    <property type="entry name" value="Glyco_25"/>
    <property type="match status" value="1"/>
</dbReference>
<evidence type="ECO:0000256" key="4">
    <source>
        <dbReference type="ARBA" id="ARBA00012732"/>
    </source>
</evidence>
<accession>A0A222VXF5</accession>
<dbReference type="GO" id="GO:0009253">
    <property type="term" value="P:peptidoglycan catabolic process"/>
    <property type="evidence" value="ECO:0007669"/>
    <property type="project" value="InterPro"/>
</dbReference>
<comment type="similarity">
    <text evidence="3">Belongs to the glycosyl hydrolase 25 family.</text>
</comment>
<evidence type="ECO:0000313" key="14">
    <source>
        <dbReference type="EMBL" id="SDD15850.1"/>
    </source>
</evidence>
<evidence type="ECO:0000256" key="12">
    <source>
        <dbReference type="SAM" id="MobiDB-lite"/>
    </source>
</evidence>
<dbReference type="FunFam" id="3.20.20.80:FF:000060">
    <property type="entry name" value="Lysozyme M1"/>
    <property type="match status" value="1"/>
</dbReference>
<keyword evidence="10" id="KW-0326">Glycosidase</keyword>
<sequence length="270" mass="28435">MKKRNSLVCFGLAATVVGSLLSAGHAAAADDDYEGAAERNAGSQIARVEGVDGTPKDAVAEGANVLGHDVSSWQGKVDWKASASAGAKFVYVKATEGTGYRSDTFNDQYDGAYDAGLIRGAYHFARPDVSGGAEQARYFVENGGGWSADGRTLPGALDMEYSPKGDACYGKSPSAMVAWIKDFSRSYAAATGRAPVIYTSTGWWKKCTGDSPDFGTTNPLWLARYAPEIGPLPSGWQAQTIWQFSDSGKLPGDQNSFNGGNAQLSKLAGE</sequence>
<name>A0A222VXF5_9PSEU</name>
<keyword evidence="8" id="KW-0378">Hydrolase</keyword>
<comment type="catalytic activity">
    <reaction evidence="1">
        <text>Hydrolysis of (1-&gt;4)-beta-linkages between N-acetylmuramic acid and N-acetyl-D-glucosamine residues in a peptidoglycan and between N-acetyl-D-glucosamine residues in chitodextrins.</text>
        <dbReference type="EC" id="3.2.1.17"/>
    </reaction>
</comment>
<feature type="region of interest" description="Disordered" evidence="12">
    <location>
        <begin position="249"/>
        <end position="270"/>
    </location>
</feature>
<evidence type="ECO:0000256" key="2">
    <source>
        <dbReference type="ARBA" id="ARBA00004613"/>
    </source>
</evidence>
<keyword evidence="9" id="KW-1015">Disulfide bond</keyword>
<dbReference type="GO" id="GO:0016052">
    <property type="term" value="P:carbohydrate catabolic process"/>
    <property type="evidence" value="ECO:0007669"/>
    <property type="project" value="TreeGrafter"/>
</dbReference>
<keyword evidence="7" id="KW-0081">Bacteriolytic enzyme</keyword>
<dbReference type="OrthoDB" id="287365at2"/>
<dbReference type="Proteomes" id="UP000199494">
    <property type="component" value="Unassembled WGS sequence"/>
</dbReference>
<dbReference type="KEGG" id="pmad:BAY61_30540"/>
<dbReference type="GO" id="GO:0031640">
    <property type="term" value="P:killing of cells of another organism"/>
    <property type="evidence" value="ECO:0007669"/>
    <property type="project" value="UniProtKB-KW"/>
</dbReference>